<reference evidence="2" key="1">
    <citation type="submission" date="2016-10" db="EMBL/GenBank/DDBJ databases">
        <authorList>
            <person name="Varghese N."/>
            <person name="Submissions S."/>
        </authorList>
    </citation>
    <scope>NUCLEOTIDE SEQUENCE [LARGE SCALE GENOMIC DNA]</scope>
    <source>
        <strain evidence="2">CGMCC 4.6856</strain>
    </source>
</reference>
<dbReference type="AlphaFoldDB" id="A0A1H9B2M0"/>
<evidence type="ECO:0000313" key="2">
    <source>
        <dbReference type="Proteomes" id="UP000198504"/>
    </source>
</evidence>
<dbReference type="Gene3D" id="3.30.70.100">
    <property type="match status" value="1"/>
</dbReference>
<sequence>MVERIALHTRLKEGRELDYERIHARVPDALDARLREAGVVGWSIWRSGRDLFHLVEVVDYAAMRHALADDPVNVAWQGRMAELLEVEDDYSGDDHGLPQVWSLP</sequence>
<dbReference type="STRING" id="1036181.SAMN05421756_101812"/>
<dbReference type="InterPro" id="IPR011008">
    <property type="entry name" value="Dimeric_a/b-barrel"/>
</dbReference>
<dbReference type="RefSeq" id="WP_091177759.1">
    <property type="nucleotide sequence ID" value="NZ_FOFA01000001.1"/>
</dbReference>
<dbReference type="OrthoDB" id="3826869at2"/>
<dbReference type="EMBL" id="FOFA01000001">
    <property type="protein sequence ID" value="SEP82941.1"/>
    <property type="molecule type" value="Genomic_DNA"/>
</dbReference>
<dbReference type="SUPFAM" id="SSF54909">
    <property type="entry name" value="Dimeric alpha+beta barrel"/>
    <property type="match status" value="1"/>
</dbReference>
<evidence type="ECO:0000313" key="1">
    <source>
        <dbReference type="EMBL" id="SEP82941.1"/>
    </source>
</evidence>
<dbReference type="Proteomes" id="UP000198504">
    <property type="component" value="Unassembled WGS sequence"/>
</dbReference>
<dbReference type="GO" id="GO:0016857">
    <property type="term" value="F:racemase and epimerase activity, acting on carbohydrates and derivatives"/>
    <property type="evidence" value="ECO:0007669"/>
    <property type="project" value="InterPro"/>
</dbReference>
<keyword evidence="2" id="KW-1185">Reference proteome</keyword>
<gene>
    <name evidence="1" type="ORF">SAMN05421756_101812</name>
</gene>
<dbReference type="InterPro" id="IPR008000">
    <property type="entry name" value="Rham/fucose_mutarotase"/>
</dbReference>
<accession>A0A1H9B2M0</accession>
<proteinExistence type="predicted"/>
<organism evidence="1 2">
    <name type="scientific">Microlunatus flavus</name>
    <dbReference type="NCBI Taxonomy" id="1036181"/>
    <lineage>
        <taxon>Bacteria</taxon>
        <taxon>Bacillati</taxon>
        <taxon>Actinomycetota</taxon>
        <taxon>Actinomycetes</taxon>
        <taxon>Propionibacteriales</taxon>
        <taxon>Propionibacteriaceae</taxon>
        <taxon>Microlunatus</taxon>
    </lineage>
</organism>
<name>A0A1H9B2M0_9ACTN</name>
<dbReference type="Pfam" id="PF05336">
    <property type="entry name" value="rhaM"/>
    <property type="match status" value="1"/>
</dbReference>
<protein>
    <submittedName>
        <fullName evidence="1">L-rhamnose mutarotase</fullName>
    </submittedName>
</protein>